<dbReference type="Proteomes" id="UP000008177">
    <property type="component" value="Unplaced contigs"/>
</dbReference>
<dbReference type="HOGENOM" id="CLU_3086955_0_0_1"/>
<evidence type="ECO:0000313" key="3">
    <source>
        <dbReference type="Proteomes" id="UP000008177"/>
    </source>
</evidence>
<feature type="compositionally biased region" description="Polar residues" evidence="1">
    <location>
        <begin position="39"/>
        <end position="52"/>
    </location>
</feature>
<evidence type="ECO:0000313" key="2">
    <source>
        <dbReference type="EMBL" id="CCD46740.1"/>
    </source>
</evidence>
<name>G2Y250_BOTF4</name>
<sequence length="52" mass="5979">MATQYKDPDHNPSIFSQPNPTGFLERSRRVRSCPPVQCGRNSISSRFLSRQQ</sequence>
<gene>
    <name evidence="2" type="ORF">BofuT4_uP043510.1</name>
</gene>
<dbReference type="AlphaFoldDB" id="G2Y250"/>
<proteinExistence type="predicted"/>
<evidence type="ECO:0000256" key="1">
    <source>
        <dbReference type="SAM" id="MobiDB-lite"/>
    </source>
</evidence>
<dbReference type="EMBL" id="FQ790282">
    <property type="protein sequence ID" value="CCD46740.1"/>
    <property type="molecule type" value="Genomic_DNA"/>
</dbReference>
<feature type="compositionally biased region" description="Basic and acidic residues" evidence="1">
    <location>
        <begin position="1"/>
        <end position="10"/>
    </location>
</feature>
<reference evidence="3" key="1">
    <citation type="journal article" date="2011" name="PLoS Genet.">
        <title>Genomic analysis of the necrotrophic fungal pathogens Sclerotinia sclerotiorum and Botrytis cinerea.</title>
        <authorList>
            <person name="Amselem J."/>
            <person name="Cuomo C.A."/>
            <person name="van Kan J.A."/>
            <person name="Viaud M."/>
            <person name="Benito E.P."/>
            <person name="Couloux A."/>
            <person name="Coutinho P.M."/>
            <person name="de Vries R.P."/>
            <person name="Dyer P.S."/>
            <person name="Fillinger S."/>
            <person name="Fournier E."/>
            <person name="Gout L."/>
            <person name="Hahn M."/>
            <person name="Kohn L."/>
            <person name="Lapalu N."/>
            <person name="Plummer K.M."/>
            <person name="Pradier J.M."/>
            <person name="Quevillon E."/>
            <person name="Sharon A."/>
            <person name="Simon A."/>
            <person name="ten Have A."/>
            <person name="Tudzynski B."/>
            <person name="Tudzynski P."/>
            <person name="Wincker P."/>
            <person name="Andrew M."/>
            <person name="Anthouard V."/>
            <person name="Beever R.E."/>
            <person name="Beffa R."/>
            <person name="Benoit I."/>
            <person name="Bouzid O."/>
            <person name="Brault B."/>
            <person name="Chen Z."/>
            <person name="Choquer M."/>
            <person name="Collemare J."/>
            <person name="Cotton P."/>
            <person name="Danchin E.G."/>
            <person name="Da Silva C."/>
            <person name="Gautier A."/>
            <person name="Giraud C."/>
            <person name="Giraud T."/>
            <person name="Gonzalez C."/>
            <person name="Grossetete S."/>
            <person name="Guldener U."/>
            <person name="Henrissat B."/>
            <person name="Howlett B.J."/>
            <person name="Kodira C."/>
            <person name="Kretschmer M."/>
            <person name="Lappartient A."/>
            <person name="Leroch M."/>
            <person name="Levis C."/>
            <person name="Mauceli E."/>
            <person name="Neuveglise C."/>
            <person name="Oeser B."/>
            <person name="Pearson M."/>
            <person name="Poulain J."/>
            <person name="Poussereau N."/>
            <person name="Quesneville H."/>
            <person name="Rascle C."/>
            <person name="Schumacher J."/>
            <person name="Segurens B."/>
            <person name="Sexton A."/>
            <person name="Silva E."/>
            <person name="Sirven C."/>
            <person name="Soanes D.M."/>
            <person name="Talbot N.J."/>
            <person name="Templeton M."/>
            <person name="Yandava C."/>
            <person name="Yarden O."/>
            <person name="Zeng Q."/>
            <person name="Rollins J.A."/>
            <person name="Lebrun M.H."/>
            <person name="Dickman M."/>
        </authorList>
    </citation>
    <scope>NUCLEOTIDE SEQUENCE [LARGE SCALE GENOMIC DNA]</scope>
    <source>
        <strain evidence="3">T4</strain>
    </source>
</reference>
<dbReference type="InParanoid" id="G2Y250"/>
<protein>
    <submittedName>
        <fullName evidence="2">Uncharacterized protein</fullName>
    </submittedName>
</protein>
<organism evidence="2 3">
    <name type="scientific">Botryotinia fuckeliana (strain T4)</name>
    <name type="common">Noble rot fungus</name>
    <name type="synonym">Botrytis cinerea</name>
    <dbReference type="NCBI Taxonomy" id="999810"/>
    <lineage>
        <taxon>Eukaryota</taxon>
        <taxon>Fungi</taxon>
        <taxon>Dikarya</taxon>
        <taxon>Ascomycota</taxon>
        <taxon>Pezizomycotina</taxon>
        <taxon>Leotiomycetes</taxon>
        <taxon>Helotiales</taxon>
        <taxon>Sclerotiniaceae</taxon>
        <taxon>Botrytis</taxon>
    </lineage>
</organism>
<accession>G2Y250</accession>
<feature type="region of interest" description="Disordered" evidence="1">
    <location>
        <begin position="1"/>
        <end position="52"/>
    </location>
</feature>